<dbReference type="EMBL" id="JAJEQX010000005">
    <property type="protein sequence ID" value="MCC2253703.1"/>
    <property type="molecule type" value="Genomic_DNA"/>
</dbReference>
<dbReference type="RefSeq" id="WP_227706841.1">
    <property type="nucleotide sequence ID" value="NZ_JAJEQX010000005.1"/>
</dbReference>
<feature type="transmembrane region" description="Helical" evidence="1">
    <location>
        <begin position="177"/>
        <end position="198"/>
    </location>
</feature>
<feature type="transmembrane region" description="Helical" evidence="1">
    <location>
        <begin position="76"/>
        <end position="97"/>
    </location>
</feature>
<feature type="transmembrane region" description="Helical" evidence="1">
    <location>
        <begin position="109"/>
        <end position="130"/>
    </location>
</feature>
<feature type="transmembrane region" description="Helical" evidence="1">
    <location>
        <begin position="151"/>
        <end position="171"/>
    </location>
</feature>
<dbReference type="InterPro" id="IPR006938">
    <property type="entry name" value="DUF624"/>
</dbReference>
<keyword evidence="3" id="KW-1185">Reference proteome</keyword>
<sequence length="206" mass="22806">MKNIFGEDGLVYRVLNRAIDLILLNVVFLVTCIPVVTIGAALTAMYSVTLKMCRNEESYLIRSYFRYFRENFKKSTVLWLISAAVILVLGADFLILWGGASGGTGVLTVPVAAAALLICMMLSYCFPLTAQFENTVSNTLKNSLIIAMTRIGYTIPVTAVNLIPVILLVLGGQPMIWGIRIYPIIGFALGAYVNSFLLRKVFERYM</sequence>
<gene>
    <name evidence="2" type="ORF">LKD70_04505</name>
</gene>
<accession>A0ABS8FUP2</accession>
<evidence type="ECO:0000313" key="3">
    <source>
        <dbReference type="Proteomes" id="UP001198151"/>
    </source>
</evidence>
<evidence type="ECO:0000313" key="2">
    <source>
        <dbReference type="EMBL" id="MCC2253703.1"/>
    </source>
</evidence>
<comment type="caution">
    <text evidence="2">The sequence shown here is derived from an EMBL/GenBank/DDBJ whole genome shotgun (WGS) entry which is preliminary data.</text>
</comment>
<protein>
    <submittedName>
        <fullName evidence="2">YesL family protein</fullName>
    </submittedName>
</protein>
<keyword evidence="1" id="KW-1133">Transmembrane helix</keyword>
<keyword evidence="1" id="KW-0472">Membrane</keyword>
<evidence type="ECO:0000256" key="1">
    <source>
        <dbReference type="SAM" id="Phobius"/>
    </source>
</evidence>
<reference evidence="2 3" key="1">
    <citation type="submission" date="2021-10" db="EMBL/GenBank/DDBJ databases">
        <title>Anaerobic single-cell dispensing facilitates the cultivation of human gut bacteria.</title>
        <authorList>
            <person name="Afrizal A."/>
        </authorList>
    </citation>
    <scope>NUCLEOTIDE SEQUENCE [LARGE SCALE GENOMIC DNA]</scope>
    <source>
        <strain evidence="2 3">CLA-AA-H200</strain>
    </source>
</reference>
<proteinExistence type="predicted"/>
<dbReference type="Proteomes" id="UP001198151">
    <property type="component" value="Unassembled WGS sequence"/>
</dbReference>
<name>A0ABS8FUP2_9FIRM</name>
<dbReference type="Pfam" id="PF04854">
    <property type="entry name" value="DUF624"/>
    <property type="match status" value="1"/>
</dbReference>
<feature type="transmembrane region" description="Helical" evidence="1">
    <location>
        <begin position="22"/>
        <end position="46"/>
    </location>
</feature>
<organism evidence="2 3">
    <name type="scientific">Ruminococcus turbiniformis</name>
    <dbReference type="NCBI Taxonomy" id="2881258"/>
    <lineage>
        <taxon>Bacteria</taxon>
        <taxon>Bacillati</taxon>
        <taxon>Bacillota</taxon>
        <taxon>Clostridia</taxon>
        <taxon>Eubacteriales</taxon>
        <taxon>Oscillospiraceae</taxon>
        <taxon>Ruminococcus</taxon>
    </lineage>
</organism>
<keyword evidence="1" id="KW-0812">Transmembrane</keyword>